<evidence type="ECO:0000256" key="3">
    <source>
        <dbReference type="ARBA" id="ARBA00022723"/>
    </source>
</evidence>
<name>A0A0R0CLY6_9GAMM</name>
<dbReference type="GO" id="GO:0003824">
    <property type="term" value="F:catalytic activity"/>
    <property type="evidence" value="ECO:0007669"/>
    <property type="project" value="InterPro"/>
</dbReference>
<dbReference type="InterPro" id="IPR024032">
    <property type="entry name" value="rSAM_paired_HxsC"/>
</dbReference>
<reference evidence="6 7" key="1">
    <citation type="submission" date="2015-05" db="EMBL/GenBank/DDBJ databases">
        <title>Genome sequencing and analysis of members of genus Stenotrophomonas.</title>
        <authorList>
            <person name="Patil P.P."/>
            <person name="Midha S."/>
            <person name="Patil P.B."/>
        </authorList>
    </citation>
    <scope>NUCLEOTIDE SEQUENCE [LARGE SCALE GENOMIC DNA]</scope>
    <source>
        <strain evidence="6 7">DSM 21858</strain>
    </source>
</reference>
<evidence type="ECO:0000256" key="4">
    <source>
        <dbReference type="ARBA" id="ARBA00023004"/>
    </source>
</evidence>
<dbReference type="AlphaFoldDB" id="A0A0R0CLY6"/>
<dbReference type="PANTHER" id="PTHR11228:SF7">
    <property type="entry name" value="PQQA PEPTIDE CYCLASE"/>
    <property type="match status" value="1"/>
</dbReference>
<evidence type="ECO:0000256" key="2">
    <source>
        <dbReference type="ARBA" id="ARBA00022691"/>
    </source>
</evidence>
<keyword evidence="3" id="KW-0479">Metal-binding</keyword>
<dbReference type="InterPro" id="IPR058240">
    <property type="entry name" value="rSAM_sf"/>
</dbReference>
<comment type="caution">
    <text evidence="6">The sequence shown here is derived from an EMBL/GenBank/DDBJ whole genome shotgun (WGS) entry which is preliminary data.</text>
</comment>
<organism evidence="6 7">
    <name type="scientific">Pseudoxanthomonas dokdonensis</name>
    <dbReference type="NCBI Taxonomy" id="344882"/>
    <lineage>
        <taxon>Bacteria</taxon>
        <taxon>Pseudomonadati</taxon>
        <taxon>Pseudomonadota</taxon>
        <taxon>Gammaproteobacteria</taxon>
        <taxon>Lysobacterales</taxon>
        <taxon>Lysobacteraceae</taxon>
        <taxon>Pseudoxanthomonas</taxon>
    </lineage>
</organism>
<dbReference type="InterPro" id="IPR050377">
    <property type="entry name" value="Radical_SAM_PqqE_MftC-like"/>
</dbReference>
<dbReference type="Proteomes" id="UP000052052">
    <property type="component" value="Unassembled WGS sequence"/>
</dbReference>
<dbReference type="SUPFAM" id="SSF102114">
    <property type="entry name" value="Radical SAM enzymes"/>
    <property type="match status" value="1"/>
</dbReference>
<gene>
    <name evidence="6" type="ORF">ABB29_05675</name>
</gene>
<dbReference type="SFLD" id="SFLDG01067">
    <property type="entry name" value="SPASM/twitch_domain_containing"/>
    <property type="match status" value="1"/>
</dbReference>
<evidence type="ECO:0000313" key="7">
    <source>
        <dbReference type="Proteomes" id="UP000052052"/>
    </source>
</evidence>
<dbReference type="GO" id="GO:0046872">
    <property type="term" value="F:metal ion binding"/>
    <property type="evidence" value="ECO:0007669"/>
    <property type="project" value="UniProtKB-KW"/>
</dbReference>
<dbReference type="SFLD" id="SFLDG01103">
    <property type="entry name" value="Uncharacterised_Radical_SAM_Su"/>
    <property type="match status" value="1"/>
</dbReference>
<accession>A0A0R0CLY6</accession>
<dbReference type="OrthoDB" id="4501241at2"/>
<evidence type="ECO:0000313" key="6">
    <source>
        <dbReference type="EMBL" id="KRG70560.1"/>
    </source>
</evidence>
<dbReference type="InterPro" id="IPR007197">
    <property type="entry name" value="rSAM"/>
</dbReference>
<comment type="cofactor">
    <cofactor evidence="1">
        <name>[4Fe-4S] cluster</name>
        <dbReference type="ChEBI" id="CHEBI:49883"/>
    </cofactor>
</comment>
<keyword evidence="5" id="KW-0411">Iron-sulfur</keyword>
<dbReference type="RefSeq" id="WP_057657648.1">
    <property type="nucleotide sequence ID" value="NZ_LDJL01000005.1"/>
</dbReference>
<keyword evidence="7" id="KW-1185">Reference proteome</keyword>
<dbReference type="NCBIfam" id="TIGR03977">
    <property type="entry name" value="rSAM_pair_HxsC"/>
    <property type="match status" value="1"/>
</dbReference>
<dbReference type="CDD" id="cd01335">
    <property type="entry name" value="Radical_SAM"/>
    <property type="match status" value="1"/>
</dbReference>
<dbReference type="PATRIC" id="fig|344882.3.peg.2471"/>
<dbReference type="GO" id="GO:0051536">
    <property type="term" value="F:iron-sulfur cluster binding"/>
    <property type="evidence" value="ECO:0007669"/>
    <property type="project" value="UniProtKB-KW"/>
</dbReference>
<proteinExistence type="predicted"/>
<dbReference type="EMBL" id="LDJL01000005">
    <property type="protein sequence ID" value="KRG70560.1"/>
    <property type="molecule type" value="Genomic_DNA"/>
</dbReference>
<dbReference type="PANTHER" id="PTHR11228">
    <property type="entry name" value="RADICAL SAM DOMAIN PROTEIN"/>
    <property type="match status" value="1"/>
</dbReference>
<dbReference type="InterPro" id="IPR013785">
    <property type="entry name" value="Aldolase_TIM"/>
</dbReference>
<sequence length="391" mass="44011">MRPQQAKAEFHGMDYGHFKVADLKEFAGGAYPLEQMLLDVRTLSLRETDTLFSLPWAGFLVDHANQAPIGRPWVRYEADENWASPGDVLELQPSSGRVALRYRRGDNGNVLFATEQCNSYCLMCSQPPRAVDDLWRVEQLHALIELIDKDEPSIAISGGEPMLLGEGLVDVIAHCHAALPQTHVHVLSNGRLAGDGTYAARFTGLHESLTWGIPLYGDTSMLHDYIVQRQGAFAQTLRGLYALEQAKQRVEIRVVLVKDVVHRLEAIARYIYRNLPFVEHVALMGVEPIGFAKAHREALWMDPMDITDALEGAVDFLSSRNIAVSLYNLPLCTLPPRLWPFSRQSISHWKQNYRPECAPCQVRDRCGGFFSWVTPDWLSRGIAPINQREPA</sequence>
<evidence type="ECO:0000256" key="1">
    <source>
        <dbReference type="ARBA" id="ARBA00001966"/>
    </source>
</evidence>
<dbReference type="Gene3D" id="3.20.20.70">
    <property type="entry name" value="Aldolase class I"/>
    <property type="match status" value="1"/>
</dbReference>
<evidence type="ECO:0000256" key="5">
    <source>
        <dbReference type="ARBA" id="ARBA00023014"/>
    </source>
</evidence>
<keyword evidence="4" id="KW-0408">Iron</keyword>
<dbReference type="SFLD" id="SFLDS00029">
    <property type="entry name" value="Radical_SAM"/>
    <property type="match status" value="1"/>
</dbReference>
<protein>
    <submittedName>
        <fullName evidence="6">Radical SAM protein</fullName>
    </submittedName>
</protein>
<keyword evidence="2" id="KW-0949">S-adenosyl-L-methionine</keyword>
<dbReference type="STRING" id="344882.ABB29_05675"/>